<feature type="binding site" evidence="11">
    <location>
        <begin position="272"/>
        <end position="278"/>
    </location>
    <ligand>
        <name>S-adenosyl-L-methionine</name>
        <dbReference type="ChEBI" id="CHEBI:59789"/>
    </ligand>
</feature>
<protein>
    <recommendedName>
        <fullName evidence="9">NOL1/NOP2/Sun domain family member 4</fullName>
    </recommendedName>
</protein>
<feature type="domain" description="SAM-dependent MTase RsmB/NOP-type" evidence="13">
    <location>
        <begin position="165"/>
        <end position="469"/>
    </location>
</feature>
<evidence type="ECO:0000256" key="11">
    <source>
        <dbReference type="PROSITE-ProRule" id="PRU01023"/>
    </source>
</evidence>
<organism evidence="14 15">
    <name type="scientific">Mizuhopecten yessoensis</name>
    <name type="common">Japanese scallop</name>
    <name type="synonym">Patinopecten yessoensis</name>
    <dbReference type="NCBI Taxonomy" id="6573"/>
    <lineage>
        <taxon>Eukaryota</taxon>
        <taxon>Metazoa</taxon>
        <taxon>Spiralia</taxon>
        <taxon>Lophotrochozoa</taxon>
        <taxon>Mollusca</taxon>
        <taxon>Bivalvia</taxon>
        <taxon>Autobranchia</taxon>
        <taxon>Pteriomorphia</taxon>
        <taxon>Pectinida</taxon>
        <taxon>Pectinoidea</taxon>
        <taxon>Pectinidae</taxon>
        <taxon>Mizuhopecten</taxon>
    </lineage>
</organism>
<keyword evidence="6 11" id="KW-0694">RNA-binding</keyword>
<evidence type="ECO:0000256" key="9">
    <source>
        <dbReference type="ARBA" id="ARBA00042050"/>
    </source>
</evidence>
<dbReference type="STRING" id="6573.A0A210QAZ3"/>
<dbReference type="GO" id="GO:0031167">
    <property type="term" value="P:rRNA methylation"/>
    <property type="evidence" value="ECO:0007669"/>
    <property type="project" value="TreeGrafter"/>
</dbReference>
<dbReference type="Gene3D" id="6.20.240.40">
    <property type="match status" value="1"/>
</dbReference>
<evidence type="ECO:0000256" key="5">
    <source>
        <dbReference type="ARBA" id="ARBA00022691"/>
    </source>
</evidence>
<name>A0A210QAZ3_MIZYE</name>
<comment type="similarity">
    <text evidence="11">Belongs to the class I-like SAM-binding methyltransferase superfamily. RsmB/NOP family.</text>
</comment>
<dbReference type="GO" id="GO:0008173">
    <property type="term" value="F:RNA methyltransferase activity"/>
    <property type="evidence" value="ECO:0007669"/>
    <property type="project" value="InterPro"/>
</dbReference>
<dbReference type="InterPro" id="IPR023267">
    <property type="entry name" value="RCMT"/>
</dbReference>
<feature type="binding site" evidence="11">
    <location>
        <position position="341"/>
    </location>
    <ligand>
        <name>S-adenosyl-L-methionine</name>
        <dbReference type="ChEBI" id="CHEBI:59789"/>
    </ligand>
</feature>
<dbReference type="GO" id="GO:0003723">
    <property type="term" value="F:RNA binding"/>
    <property type="evidence" value="ECO:0007669"/>
    <property type="project" value="UniProtKB-UniRule"/>
</dbReference>
<evidence type="ECO:0000256" key="3">
    <source>
        <dbReference type="ARBA" id="ARBA00022603"/>
    </source>
</evidence>
<dbReference type="AlphaFoldDB" id="A0A210QAZ3"/>
<evidence type="ECO:0000256" key="8">
    <source>
        <dbReference type="ARBA" id="ARBA00023128"/>
    </source>
</evidence>
<evidence type="ECO:0000313" key="14">
    <source>
        <dbReference type="EMBL" id="OWF45893.1"/>
    </source>
</evidence>
<dbReference type="EMBL" id="NEDP02004373">
    <property type="protein sequence ID" value="OWF45893.1"/>
    <property type="molecule type" value="Genomic_DNA"/>
</dbReference>
<proteinExistence type="inferred from homology"/>
<evidence type="ECO:0000256" key="10">
    <source>
        <dbReference type="ARBA" id="ARBA00049302"/>
    </source>
</evidence>
<keyword evidence="8" id="KW-0496">Mitochondrion</keyword>
<feature type="active site" description="Nucleophile" evidence="11">
    <location>
        <position position="396"/>
    </location>
</feature>
<evidence type="ECO:0000313" key="15">
    <source>
        <dbReference type="Proteomes" id="UP000242188"/>
    </source>
</evidence>
<dbReference type="PANTHER" id="PTHR22808">
    <property type="entry name" value="NCL1 YEAST -RELATED NOL1/NOP2/FMU SUN DOMAIN-CONTAINING"/>
    <property type="match status" value="1"/>
</dbReference>
<feature type="region of interest" description="Disordered" evidence="12">
    <location>
        <begin position="112"/>
        <end position="159"/>
    </location>
</feature>
<dbReference type="Proteomes" id="UP000242188">
    <property type="component" value="Unassembled WGS sequence"/>
</dbReference>
<dbReference type="Gene3D" id="3.40.50.150">
    <property type="entry name" value="Vaccinia Virus protein VP39"/>
    <property type="match status" value="1"/>
</dbReference>
<gene>
    <name evidence="14" type="ORF">KP79_PYT07289</name>
</gene>
<reference evidence="14 15" key="1">
    <citation type="journal article" date="2017" name="Nat. Ecol. Evol.">
        <title>Scallop genome provides insights into evolution of bilaterian karyotype and development.</title>
        <authorList>
            <person name="Wang S."/>
            <person name="Zhang J."/>
            <person name="Jiao W."/>
            <person name="Li J."/>
            <person name="Xun X."/>
            <person name="Sun Y."/>
            <person name="Guo X."/>
            <person name="Huan P."/>
            <person name="Dong B."/>
            <person name="Zhang L."/>
            <person name="Hu X."/>
            <person name="Sun X."/>
            <person name="Wang J."/>
            <person name="Zhao C."/>
            <person name="Wang Y."/>
            <person name="Wang D."/>
            <person name="Huang X."/>
            <person name="Wang R."/>
            <person name="Lv J."/>
            <person name="Li Y."/>
            <person name="Zhang Z."/>
            <person name="Liu B."/>
            <person name="Lu W."/>
            <person name="Hui Y."/>
            <person name="Liang J."/>
            <person name="Zhou Z."/>
            <person name="Hou R."/>
            <person name="Li X."/>
            <person name="Liu Y."/>
            <person name="Li H."/>
            <person name="Ning X."/>
            <person name="Lin Y."/>
            <person name="Zhao L."/>
            <person name="Xing Q."/>
            <person name="Dou J."/>
            <person name="Li Y."/>
            <person name="Mao J."/>
            <person name="Guo H."/>
            <person name="Dou H."/>
            <person name="Li T."/>
            <person name="Mu C."/>
            <person name="Jiang W."/>
            <person name="Fu Q."/>
            <person name="Fu X."/>
            <person name="Miao Y."/>
            <person name="Liu J."/>
            <person name="Yu Q."/>
            <person name="Li R."/>
            <person name="Liao H."/>
            <person name="Li X."/>
            <person name="Kong Y."/>
            <person name="Jiang Z."/>
            <person name="Chourrout D."/>
            <person name="Li R."/>
            <person name="Bao Z."/>
        </authorList>
    </citation>
    <scope>NUCLEOTIDE SEQUENCE [LARGE SCALE GENOMIC DNA]</scope>
    <source>
        <strain evidence="14 15">PY_sf001</strain>
    </source>
</reference>
<feature type="compositionally biased region" description="Acidic residues" evidence="12">
    <location>
        <begin position="141"/>
        <end position="159"/>
    </location>
</feature>
<keyword evidence="4 11" id="KW-0808">Transferase</keyword>
<dbReference type="PRINTS" id="PR02008">
    <property type="entry name" value="RCMTFAMILY"/>
</dbReference>
<accession>A0A210QAZ3</accession>
<keyword evidence="5 11" id="KW-0949">S-adenosyl-L-methionine</keyword>
<dbReference type="OrthoDB" id="8020218at2759"/>
<dbReference type="PANTHER" id="PTHR22808:SF3">
    <property type="entry name" value="5-METHYLCYTOSINE RRNA METHYLTRANSFERASE NSUN4"/>
    <property type="match status" value="1"/>
</dbReference>
<evidence type="ECO:0000256" key="7">
    <source>
        <dbReference type="ARBA" id="ARBA00022946"/>
    </source>
</evidence>
<feature type="binding site" evidence="11">
    <location>
        <position position="319"/>
    </location>
    <ligand>
        <name>S-adenosyl-L-methionine</name>
        <dbReference type="ChEBI" id="CHEBI:59789"/>
    </ligand>
</feature>
<comment type="subcellular location">
    <subcellularLocation>
        <location evidence="1">Mitochondrion</location>
    </subcellularLocation>
</comment>
<dbReference type="InterPro" id="IPR001678">
    <property type="entry name" value="MeTrfase_RsmB-F_NOP2_dom"/>
</dbReference>
<dbReference type="PROSITE" id="PS51686">
    <property type="entry name" value="SAM_MT_RSMB_NOP"/>
    <property type="match status" value="1"/>
</dbReference>
<comment type="caution">
    <text evidence="14">The sequence shown here is derived from an EMBL/GenBank/DDBJ whole genome shotgun (WGS) entry which is preliminary data.</text>
</comment>
<keyword evidence="2" id="KW-0698">rRNA processing</keyword>
<evidence type="ECO:0000259" key="13">
    <source>
        <dbReference type="PROSITE" id="PS51686"/>
    </source>
</evidence>
<evidence type="ECO:0000256" key="12">
    <source>
        <dbReference type="SAM" id="MobiDB-lite"/>
    </source>
</evidence>
<dbReference type="GO" id="GO:0005762">
    <property type="term" value="C:mitochondrial large ribosomal subunit"/>
    <property type="evidence" value="ECO:0007669"/>
    <property type="project" value="TreeGrafter"/>
</dbReference>
<keyword evidence="15" id="KW-1185">Reference proteome</keyword>
<dbReference type="SUPFAM" id="SSF53335">
    <property type="entry name" value="S-adenosyl-L-methionine-dependent methyltransferases"/>
    <property type="match status" value="1"/>
</dbReference>
<feature type="binding site" evidence="11">
    <location>
        <position position="295"/>
    </location>
    <ligand>
        <name>S-adenosyl-L-methionine</name>
        <dbReference type="ChEBI" id="CHEBI:59789"/>
    </ligand>
</feature>
<evidence type="ECO:0000256" key="4">
    <source>
        <dbReference type="ARBA" id="ARBA00022679"/>
    </source>
</evidence>
<evidence type="ECO:0000256" key="1">
    <source>
        <dbReference type="ARBA" id="ARBA00004173"/>
    </source>
</evidence>
<dbReference type="InterPro" id="IPR029063">
    <property type="entry name" value="SAM-dependent_MTases_sf"/>
</dbReference>
<dbReference type="FunFam" id="3.40.50.150:FF:000055">
    <property type="entry name" value="5-methylcytosine rRNA methyltransferase NSUN4"/>
    <property type="match status" value="1"/>
</dbReference>
<evidence type="ECO:0000256" key="2">
    <source>
        <dbReference type="ARBA" id="ARBA00022552"/>
    </source>
</evidence>
<sequence>MPFLKMSYLHSKNISLFSKRFGNLIRQQYRNKSGKQRRWTQKSKELSGTNKALEHFDIFYKPVYKDTWPSIRISLLTTNKYCALINNYGDVERARDTLSQLGACDILEEASEALQSTQSPDAEAGEGFNFARETTKKSTNETDDAAENDEVEEPPTEDEELLTLLRYEKNTSLDNFVPVKRVYTEKELIEQEDLEKSTYQSTGVPINIIHESPVQIPKDLGVYAFNKGDTGEFPAPNSNNAGKLDYFLMDGASILPVIALDLQPSDKVLDLCSAPGGKTLVMKQTNLPESIFCNDISGSRLNRLQKVLRSYIPEDVTDDITLKQQDGRQLKNPQFNKVLVDVPCNTDRHVLLEEDNNLFKSGRTGERLQLPVVQRDLLVAGILSCIQGGSVVYSTCTLSAAQNDGIIQSALEYIWQETDVNVAVIDLNHMAKAFSKTFRFWRNSRYGQLVLPTLSCNFGPMYIAKLKVLERPVCNKNEY</sequence>
<keyword evidence="7" id="KW-0809">Transit peptide</keyword>
<evidence type="ECO:0000256" key="6">
    <source>
        <dbReference type="ARBA" id="ARBA00022884"/>
    </source>
</evidence>
<dbReference type="Pfam" id="PF01189">
    <property type="entry name" value="Methyltr_RsmB-F"/>
    <property type="match status" value="1"/>
</dbReference>
<keyword evidence="3 11" id="KW-0489">Methyltransferase</keyword>
<dbReference type="InterPro" id="IPR049560">
    <property type="entry name" value="MeTrfase_RsmB-F_NOP2_cat"/>
</dbReference>
<comment type="catalytic activity">
    <reaction evidence="10">
        <text>a cytidine in rRNA + S-adenosyl-L-methionine = a 5-methylcytidine in rRNA + S-adenosyl-L-homocysteine + H(+)</text>
        <dbReference type="Rhea" id="RHEA:61484"/>
        <dbReference type="Rhea" id="RHEA-COMP:15836"/>
        <dbReference type="Rhea" id="RHEA-COMP:15837"/>
        <dbReference type="ChEBI" id="CHEBI:15378"/>
        <dbReference type="ChEBI" id="CHEBI:57856"/>
        <dbReference type="ChEBI" id="CHEBI:59789"/>
        <dbReference type="ChEBI" id="CHEBI:74483"/>
        <dbReference type="ChEBI" id="CHEBI:82748"/>
    </reaction>
</comment>
<dbReference type="CDD" id="cd02440">
    <property type="entry name" value="AdoMet_MTases"/>
    <property type="match status" value="1"/>
</dbReference>